<name>A0A9K3GWY2_HELAN</name>
<dbReference type="Proteomes" id="UP000215914">
    <property type="component" value="Unassembled WGS sequence"/>
</dbReference>
<dbReference type="EMBL" id="MNCJ02000332">
    <property type="protein sequence ID" value="KAF5757239.1"/>
    <property type="molecule type" value="Genomic_DNA"/>
</dbReference>
<organism evidence="1 2">
    <name type="scientific">Helianthus annuus</name>
    <name type="common">Common sunflower</name>
    <dbReference type="NCBI Taxonomy" id="4232"/>
    <lineage>
        <taxon>Eukaryota</taxon>
        <taxon>Viridiplantae</taxon>
        <taxon>Streptophyta</taxon>
        <taxon>Embryophyta</taxon>
        <taxon>Tracheophyta</taxon>
        <taxon>Spermatophyta</taxon>
        <taxon>Magnoliopsida</taxon>
        <taxon>eudicotyledons</taxon>
        <taxon>Gunneridae</taxon>
        <taxon>Pentapetalae</taxon>
        <taxon>asterids</taxon>
        <taxon>campanulids</taxon>
        <taxon>Asterales</taxon>
        <taxon>Asteraceae</taxon>
        <taxon>Asteroideae</taxon>
        <taxon>Heliantheae alliance</taxon>
        <taxon>Heliantheae</taxon>
        <taxon>Helianthus</taxon>
    </lineage>
</organism>
<keyword evidence="2" id="KW-1185">Reference proteome</keyword>
<dbReference type="Gramene" id="mRNA:HanXRQr2_Chr17g0824211">
    <property type="protein sequence ID" value="CDS:HanXRQr2_Chr17g0824211.1"/>
    <property type="gene ID" value="HanXRQr2_Chr17g0824211"/>
</dbReference>
<dbReference type="AlphaFoldDB" id="A0A9K3GWY2"/>
<protein>
    <submittedName>
        <fullName evidence="1">Uncharacterized protein</fullName>
    </submittedName>
</protein>
<evidence type="ECO:0000313" key="1">
    <source>
        <dbReference type="EMBL" id="KAF5757239.1"/>
    </source>
</evidence>
<evidence type="ECO:0000313" key="2">
    <source>
        <dbReference type="Proteomes" id="UP000215914"/>
    </source>
</evidence>
<sequence length="60" mass="6722">MVMWVFFRMAIGVTLQFVDFFGRASSFGSIVIVGFDIVSHVCMSPCHFYLSDASMAMMVT</sequence>
<accession>A0A9K3GWY2</accession>
<comment type="caution">
    <text evidence="1">The sequence shown here is derived from an EMBL/GenBank/DDBJ whole genome shotgun (WGS) entry which is preliminary data.</text>
</comment>
<proteinExistence type="predicted"/>
<reference evidence="1" key="1">
    <citation type="journal article" date="2017" name="Nature">
        <title>The sunflower genome provides insights into oil metabolism, flowering and Asterid evolution.</title>
        <authorList>
            <person name="Badouin H."/>
            <person name="Gouzy J."/>
            <person name="Grassa C.J."/>
            <person name="Murat F."/>
            <person name="Staton S.E."/>
            <person name="Cottret L."/>
            <person name="Lelandais-Briere C."/>
            <person name="Owens G.L."/>
            <person name="Carrere S."/>
            <person name="Mayjonade B."/>
            <person name="Legrand L."/>
            <person name="Gill N."/>
            <person name="Kane N.C."/>
            <person name="Bowers J.E."/>
            <person name="Hubner S."/>
            <person name="Bellec A."/>
            <person name="Berard A."/>
            <person name="Berges H."/>
            <person name="Blanchet N."/>
            <person name="Boniface M.C."/>
            <person name="Brunel D."/>
            <person name="Catrice O."/>
            <person name="Chaidir N."/>
            <person name="Claudel C."/>
            <person name="Donnadieu C."/>
            <person name="Faraut T."/>
            <person name="Fievet G."/>
            <person name="Helmstetter N."/>
            <person name="King M."/>
            <person name="Knapp S.J."/>
            <person name="Lai Z."/>
            <person name="Le Paslier M.C."/>
            <person name="Lippi Y."/>
            <person name="Lorenzon L."/>
            <person name="Mandel J.R."/>
            <person name="Marage G."/>
            <person name="Marchand G."/>
            <person name="Marquand E."/>
            <person name="Bret-Mestries E."/>
            <person name="Morien E."/>
            <person name="Nambeesan S."/>
            <person name="Nguyen T."/>
            <person name="Pegot-Espagnet P."/>
            <person name="Pouilly N."/>
            <person name="Raftis F."/>
            <person name="Sallet E."/>
            <person name="Schiex T."/>
            <person name="Thomas J."/>
            <person name="Vandecasteele C."/>
            <person name="Vares D."/>
            <person name="Vear F."/>
            <person name="Vautrin S."/>
            <person name="Crespi M."/>
            <person name="Mangin B."/>
            <person name="Burke J.M."/>
            <person name="Salse J."/>
            <person name="Munos S."/>
            <person name="Vincourt P."/>
            <person name="Rieseberg L.H."/>
            <person name="Langlade N.B."/>
        </authorList>
    </citation>
    <scope>NUCLEOTIDE SEQUENCE</scope>
    <source>
        <tissue evidence="1">Leaves</tissue>
    </source>
</reference>
<gene>
    <name evidence="1" type="ORF">HanXRQr2_Chr17g0824211</name>
</gene>
<reference evidence="1" key="2">
    <citation type="submission" date="2020-06" db="EMBL/GenBank/DDBJ databases">
        <title>Helianthus annuus Genome sequencing and assembly Release 2.</title>
        <authorList>
            <person name="Gouzy J."/>
            <person name="Langlade N."/>
            <person name="Munos S."/>
        </authorList>
    </citation>
    <scope>NUCLEOTIDE SEQUENCE</scope>
    <source>
        <tissue evidence="1">Leaves</tissue>
    </source>
</reference>